<dbReference type="EMBL" id="KN833818">
    <property type="protein sequence ID" value="KIK17835.1"/>
    <property type="molecule type" value="Genomic_DNA"/>
</dbReference>
<sequence>MGLPATTIGRKTDRDYISEWCVRSLVLSDQSQVIGRYDNGDGRLKTDRNTIQPCKRVRIPDFLSLPGTNRRTVDCVWRLGKEGDRLGSVCAIDISSGCTRNTSVDDNSGTTWYHNG</sequence>
<reference evidence="2" key="2">
    <citation type="submission" date="2015-01" db="EMBL/GenBank/DDBJ databases">
        <title>Evolutionary Origins and Diversification of the Mycorrhizal Mutualists.</title>
        <authorList>
            <consortium name="DOE Joint Genome Institute"/>
            <consortium name="Mycorrhizal Genomics Consortium"/>
            <person name="Kohler A."/>
            <person name="Kuo A."/>
            <person name="Nagy L.G."/>
            <person name="Floudas D."/>
            <person name="Copeland A."/>
            <person name="Barry K.W."/>
            <person name="Cichocki N."/>
            <person name="Veneault-Fourrey C."/>
            <person name="LaButti K."/>
            <person name="Lindquist E.A."/>
            <person name="Lipzen A."/>
            <person name="Lundell T."/>
            <person name="Morin E."/>
            <person name="Murat C."/>
            <person name="Riley R."/>
            <person name="Ohm R."/>
            <person name="Sun H."/>
            <person name="Tunlid A."/>
            <person name="Henrissat B."/>
            <person name="Grigoriev I.V."/>
            <person name="Hibbett D.S."/>
            <person name="Martin F."/>
        </authorList>
    </citation>
    <scope>NUCLEOTIDE SEQUENCE [LARGE SCALE GENOMIC DNA]</scope>
    <source>
        <strain evidence="2">441</strain>
    </source>
</reference>
<accession>A0A0C9XZ71</accession>
<name>A0A0C9XZ71_9AGAM</name>
<reference evidence="1 2" key="1">
    <citation type="submission" date="2014-04" db="EMBL/GenBank/DDBJ databases">
        <authorList>
            <consortium name="DOE Joint Genome Institute"/>
            <person name="Kuo A."/>
            <person name="Kohler A."/>
            <person name="Costa M.D."/>
            <person name="Nagy L.G."/>
            <person name="Floudas D."/>
            <person name="Copeland A."/>
            <person name="Barry K.W."/>
            <person name="Cichocki N."/>
            <person name="Veneault-Fourrey C."/>
            <person name="LaButti K."/>
            <person name="Lindquist E.A."/>
            <person name="Lipzen A."/>
            <person name="Lundell T."/>
            <person name="Morin E."/>
            <person name="Murat C."/>
            <person name="Sun H."/>
            <person name="Tunlid A."/>
            <person name="Henrissat B."/>
            <person name="Grigoriev I.V."/>
            <person name="Hibbett D.S."/>
            <person name="Martin F."/>
            <person name="Nordberg H.P."/>
            <person name="Cantor M.N."/>
            <person name="Hua S.X."/>
        </authorList>
    </citation>
    <scope>NUCLEOTIDE SEQUENCE [LARGE SCALE GENOMIC DNA]</scope>
    <source>
        <strain evidence="1 2">441</strain>
    </source>
</reference>
<dbReference type="AlphaFoldDB" id="A0A0C9XZ71"/>
<organism evidence="1 2">
    <name type="scientific">Pisolithus microcarpus 441</name>
    <dbReference type="NCBI Taxonomy" id="765257"/>
    <lineage>
        <taxon>Eukaryota</taxon>
        <taxon>Fungi</taxon>
        <taxon>Dikarya</taxon>
        <taxon>Basidiomycota</taxon>
        <taxon>Agaricomycotina</taxon>
        <taxon>Agaricomycetes</taxon>
        <taxon>Agaricomycetidae</taxon>
        <taxon>Boletales</taxon>
        <taxon>Sclerodermatineae</taxon>
        <taxon>Pisolithaceae</taxon>
        <taxon>Pisolithus</taxon>
    </lineage>
</organism>
<gene>
    <name evidence="1" type="ORF">PISMIDRAFT_211870</name>
</gene>
<dbReference type="HOGENOM" id="CLU_2097761_0_0_1"/>
<evidence type="ECO:0000313" key="1">
    <source>
        <dbReference type="EMBL" id="KIK17835.1"/>
    </source>
</evidence>
<keyword evidence="2" id="KW-1185">Reference proteome</keyword>
<dbReference type="Proteomes" id="UP000054018">
    <property type="component" value="Unassembled WGS sequence"/>
</dbReference>
<proteinExistence type="predicted"/>
<protein>
    <submittedName>
        <fullName evidence="1">Uncharacterized protein</fullName>
    </submittedName>
</protein>
<evidence type="ECO:0000313" key="2">
    <source>
        <dbReference type="Proteomes" id="UP000054018"/>
    </source>
</evidence>